<proteinExistence type="predicted"/>
<reference evidence="2 3" key="1">
    <citation type="journal article" date="2016" name="Front. Microbiol.">
        <title>Comprehensive Phylogenetic Analysis of Bovine Non-aureus Staphylococci Species Based on Whole-Genome Sequencing.</title>
        <authorList>
            <person name="Naushad S."/>
            <person name="Barkema H.W."/>
            <person name="Luby C."/>
            <person name="Condas L.A."/>
            <person name="Nobrega D.B."/>
            <person name="Carson D.A."/>
            <person name="De Buck J."/>
        </authorList>
    </citation>
    <scope>NUCLEOTIDE SEQUENCE [LARGE SCALE GENOMIC DNA]</scope>
    <source>
        <strain evidence="2 3">SNUC 4554</strain>
    </source>
</reference>
<evidence type="ECO:0000313" key="3">
    <source>
        <dbReference type="Proteomes" id="UP000286317"/>
    </source>
</evidence>
<keyword evidence="1" id="KW-0812">Transmembrane</keyword>
<dbReference type="Proteomes" id="UP000286317">
    <property type="component" value="Unassembled WGS sequence"/>
</dbReference>
<accession>A0A418IC55</accession>
<evidence type="ECO:0000313" key="2">
    <source>
        <dbReference type="EMBL" id="RIM97054.1"/>
    </source>
</evidence>
<keyword evidence="1" id="KW-1133">Transmembrane helix</keyword>
<sequence length="115" mass="12899">MKNSKVFAITISIIMLIVAIVLIIMMMSSGQKETYYGYMKNETTADKIISEKDHKIEKDVKLPAESGFSPKKGDFVKLIKVEGDGAFSKMEVVDHDDIPHGLMMKIHDMGEMKGM</sequence>
<organism evidence="2 3">
    <name type="scientific">Staphylococcus shinii</name>
    <dbReference type="NCBI Taxonomy" id="2912228"/>
    <lineage>
        <taxon>Bacteria</taxon>
        <taxon>Bacillati</taxon>
        <taxon>Bacillota</taxon>
        <taxon>Bacilli</taxon>
        <taxon>Bacillales</taxon>
        <taxon>Staphylococcaceae</taxon>
        <taxon>Staphylococcus</taxon>
    </lineage>
</organism>
<dbReference type="EMBL" id="QXUF01000136">
    <property type="protein sequence ID" value="RIM97054.1"/>
    <property type="molecule type" value="Genomic_DNA"/>
</dbReference>
<keyword evidence="3" id="KW-1185">Reference proteome</keyword>
<dbReference type="InterPro" id="IPR032613">
    <property type="entry name" value="DUF4889"/>
</dbReference>
<dbReference type="RefSeq" id="WP_119585895.1">
    <property type="nucleotide sequence ID" value="NZ_JAWVBH010000001.1"/>
</dbReference>
<protein>
    <submittedName>
        <fullName evidence="2">DUF4889 domain-containing protein</fullName>
    </submittedName>
</protein>
<keyword evidence="1" id="KW-0472">Membrane</keyword>
<comment type="caution">
    <text evidence="2">The sequence shown here is derived from an EMBL/GenBank/DDBJ whole genome shotgun (WGS) entry which is preliminary data.</text>
</comment>
<gene>
    <name evidence="2" type="ORF">BU112_13225</name>
</gene>
<dbReference type="AlphaFoldDB" id="A0A418IC55"/>
<feature type="transmembrane region" description="Helical" evidence="1">
    <location>
        <begin position="6"/>
        <end position="26"/>
    </location>
</feature>
<evidence type="ECO:0000256" key="1">
    <source>
        <dbReference type="SAM" id="Phobius"/>
    </source>
</evidence>
<name>A0A418IC55_9STAP</name>
<dbReference type="OrthoDB" id="2411796at2"/>
<dbReference type="Pfam" id="PF16230">
    <property type="entry name" value="DUF4889"/>
    <property type="match status" value="1"/>
</dbReference>